<proteinExistence type="predicted"/>
<dbReference type="AlphaFoldDB" id="A0A0A9B9J6"/>
<name>A0A0A9B9J6_ARUDO</name>
<evidence type="ECO:0000313" key="1">
    <source>
        <dbReference type="EMBL" id="JAD60001.1"/>
    </source>
</evidence>
<organism evidence="1">
    <name type="scientific">Arundo donax</name>
    <name type="common">Giant reed</name>
    <name type="synonym">Donax arundinaceus</name>
    <dbReference type="NCBI Taxonomy" id="35708"/>
    <lineage>
        <taxon>Eukaryota</taxon>
        <taxon>Viridiplantae</taxon>
        <taxon>Streptophyta</taxon>
        <taxon>Embryophyta</taxon>
        <taxon>Tracheophyta</taxon>
        <taxon>Spermatophyta</taxon>
        <taxon>Magnoliopsida</taxon>
        <taxon>Liliopsida</taxon>
        <taxon>Poales</taxon>
        <taxon>Poaceae</taxon>
        <taxon>PACMAD clade</taxon>
        <taxon>Arundinoideae</taxon>
        <taxon>Arundineae</taxon>
        <taxon>Arundo</taxon>
    </lineage>
</organism>
<reference evidence="1" key="1">
    <citation type="submission" date="2014-09" db="EMBL/GenBank/DDBJ databases">
        <authorList>
            <person name="Magalhaes I.L.F."/>
            <person name="Oliveira U."/>
            <person name="Santos F.R."/>
            <person name="Vidigal T.H.D.A."/>
            <person name="Brescovit A.D."/>
            <person name="Santos A.J."/>
        </authorList>
    </citation>
    <scope>NUCLEOTIDE SEQUENCE</scope>
    <source>
        <tissue evidence="1">Shoot tissue taken approximately 20 cm above the soil surface</tissue>
    </source>
</reference>
<protein>
    <submittedName>
        <fullName evidence="1">Uncharacterized protein</fullName>
    </submittedName>
</protein>
<dbReference type="EMBL" id="GBRH01237894">
    <property type="protein sequence ID" value="JAD60001.1"/>
    <property type="molecule type" value="Transcribed_RNA"/>
</dbReference>
<reference evidence="1" key="2">
    <citation type="journal article" date="2015" name="Data Brief">
        <title>Shoot transcriptome of the giant reed, Arundo donax.</title>
        <authorList>
            <person name="Barrero R.A."/>
            <person name="Guerrero F.D."/>
            <person name="Moolhuijzen P."/>
            <person name="Goolsby J.A."/>
            <person name="Tidwell J."/>
            <person name="Bellgard S.E."/>
            <person name="Bellgard M.I."/>
        </authorList>
    </citation>
    <scope>NUCLEOTIDE SEQUENCE</scope>
    <source>
        <tissue evidence="1">Shoot tissue taken approximately 20 cm above the soil surface</tissue>
    </source>
</reference>
<accession>A0A0A9B9J6</accession>
<sequence length="58" mass="6700">MVSSLRWDNHDFCSIFNLSQLSKRGKPFSTSHPSIISILKLEFKSFTELQEHLSNFGI</sequence>